<dbReference type="Proteomes" id="UP000051735">
    <property type="component" value="Unassembled WGS sequence"/>
</dbReference>
<proteinExistence type="predicted"/>
<protein>
    <recommendedName>
        <fullName evidence="3">Bacteriocin biosynthesis cyclodehydratase, SagC family</fullName>
    </recommendedName>
</protein>
<evidence type="ECO:0000313" key="1">
    <source>
        <dbReference type="EMBL" id="KRM34677.1"/>
    </source>
</evidence>
<evidence type="ECO:0000313" key="2">
    <source>
        <dbReference type="Proteomes" id="UP000051735"/>
    </source>
</evidence>
<dbReference type="GeneID" id="75117410"/>
<sequence length="308" mass="35677">MNTYIKPQNVYIENLSDRFKISKGFLHKQTLVIDKEKSSNAFVDAFETFIRNGTISVKIDSDIDKDFKKLAQFDLIHFEIEEKSKNFIVAERNAIDFLKKYLNINSTVVAPDSILSSDDVNTLVNQKDRELSKSISDRVVKNIGDSNLYVILPYNREKIIQAINILTKIKNMPYTLIFFDNRNLFATNIVHGETGCYECLADSIISKFPKDMEYYRNHYFIKSPEKFDISIYGVIISILNNELKNVNLYGDTALRGNVFHLYLPTYESDFDFNKRQTSCTTCSTVNNILFAEQNMKSCEIMKEVLRKC</sequence>
<dbReference type="EMBL" id="AZGN01000002">
    <property type="protein sequence ID" value="KRM34677.1"/>
    <property type="molecule type" value="Genomic_DNA"/>
</dbReference>
<accession>A0ABR5PSU7</accession>
<gene>
    <name evidence="1" type="ORF">FC44_GL000996</name>
</gene>
<keyword evidence="2" id="KW-1185">Reference proteome</keyword>
<evidence type="ECO:0008006" key="3">
    <source>
        <dbReference type="Google" id="ProtNLM"/>
    </source>
</evidence>
<organism evidence="1 2">
    <name type="scientific">Lactobacillus intestinalis DSM 6629</name>
    <dbReference type="NCBI Taxonomy" id="1423761"/>
    <lineage>
        <taxon>Bacteria</taxon>
        <taxon>Bacillati</taxon>
        <taxon>Bacillota</taxon>
        <taxon>Bacilli</taxon>
        <taxon>Lactobacillales</taxon>
        <taxon>Lactobacillaceae</taxon>
        <taxon>Lactobacillus</taxon>
    </lineage>
</organism>
<reference evidence="1 2" key="1">
    <citation type="journal article" date="2015" name="Genome Announc.">
        <title>Expanding the biotechnology potential of lactobacilli through comparative genomics of 213 strains and associated genera.</title>
        <authorList>
            <person name="Sun Z."/>
            <person name="Harris H.M."/>
            <person name="McCann A."/>
            <person name="Guo C."/>
            <person name="Argimon S."/>
            <person name="Zhang W."/>
            <person name="Yang X."/>
            <person name="Jeffery I.B."/>
            <person name="Cooney J.C."/>
            <person name="Kagawa T.F."/>
            <person name="Liu W."/>
            <person name="Song Y."/>
            <person name="Salvetti E."/>
            <person name="Wrobel A."/>
            <person name="Rasinkangas P."/>
            <person name="Parkhill J."/>
            <person name="Rea M.C."/>
            <person name="O'Sullivan O."/>
            <person name="Ritari J."/>
            <person name="Douillard F.P."/>
            <person name="Paul Ross R."/>
            <person name="Yang R."/>
            <person name="Briner A.E."/>
            <person name="Felis G.E."/>
            <person name="de Vos W.M."/>
            <person name="Barrangou R."/>
            <person name="Klaenhammer T.R."/>
            <person name="Caufield P.W."/>
            <person name="Cui Y."/>
            <person name="Zhang H."/>
            <person name="O'Toole P.W."/>
        </authorList>
    </citation>
    <scope>NUCLEOTIDE SEQUENCE [LARGE SCALE GENOMIC DNA]</scope>
    <source>
        <strain evidence="1 2">DSM 6629</strain>
    </source>
</reference>
<comment type="caution">
    <text evidence="1">The sequence shown here is derived from an EMBL/GenBank/DDBJ whole genome shotgun (WGS) entry which is preliminary data.</text>
</comment>
<name>A0ABR5PSU7_9LACO</name>
<dbReference type="RefSeq" id="WP_057808775.1">
    <property type="nucleotide sequence ID" value="NZ_AZGN01000002.1"/>
</dbReference>